<name>A0A4Y7T754_COPMI</name>
<proteinExistence type="predicted"/>
<dbReference type="EMBL" id="QPFP01000027">
    <property type="protein sequence ID" value="TEB29432.1"/>
    <property type="molecule type" value="Genomic_DNA"/>
</dbReference>
<gene>
    <name evidence="1" type="ORF">FA13DRAFT_1775394</name>
</gene>
<evidence type="ECO:0000313" key="1">
    <source>
        <dbReference type="EMBL" id="TEB29432.1"/>
    </source>
</evidence>
<accession>A0A4Y7T754</accession>
<comment type="caution">
    <text evidence="1">The sequence shown here is derived from an EMBL/GenBank/DDBJ whole genome shotgun (WGS) entry which is preliminary data.</text>
</comment>
<dbReference type="AlphaFoldDB" id="A0A4Y7T754"/>
<organism evidence="1 2">
    <name type="scientific">Coprinellus micaceus</name>
    <name type="common">Glistening ink-cap mushroom</name>
    <name type="synonym">Coprinus micaceus</name>
    <dbReference type="NCBI Taxonomy" id="71717"/>
    <lineage>
        <taxon>Eukaryota</taxon>
        <taxon>Fungi</taxon>
        <taxon>Dikarya</taxon>
        <taxon>Basidiomycota</taxon>
        <taxon>Agaricomycotina</taxon>
        <taxon>Agaricomycetes</taxon>
        <taxon>Agaricomycetidae</taxon>
        <taxon>Agaricales</taxon>
        <taxon>Agaricineae</taxon>
        <taxon>Psathyrellaceae</taxon>
        <taxon>Coprinellus</taxon>
    </lineage>
</organism>
<reference evidence="1 2" key="1">
    <citation type="journal article" date="2019" name="Nat. Ecol. Evol.">
        <title>Megaphylogeny resolves global patterns of mushroom evolution.</title>
        <authorList>
            <person name="Varga T."/>
            <person name="Krizsan K."/>
            <person name="Foldi C."/>
            <person name="Dima B."/>
            <person name="Sanchez-Garcia M."/>
            <person name="Sanchez-Ramirez S."/>
            <person name="Szollosi G.J."/>
            <person name="Szarkandi J.G."/>
            <person name="Papp V."/>
            <person name="Albert L."/>
            <person name="Andreopoulos W."/>
            <person name="Angelini C."/>
            <person name="Antonin V."/>
            <person name="Barry K.W."/>
            <person name="Bougher N.L."/>
            <person name="Buchanan P."/>
            <person name="Buyck B."/>
            <person name="Bense V."/>
            <person name="Catcheside P."/>
            <person name="Chovatia M."/>
            <person name="Cooper J."/>
            <person name="Damon W."/>
            <person name="Desjardin D."/>
            <person name="Finy P."/>
            <person name="Geml J."/>
            <person name="Haridas S."/>
            <person name="Hughes K."/>
            <person name="Justo A."/>
            <person name="Karasinski D."/>
            <person name="Kautmanova I."/>
            <person name="Kiss B."/>
            <person name="Kocsube S."/>
            <person name="Kotiranta H."/>
            <person name="LaButti K.M."/>
            <person name="Lechner B.E."/>
            <person name="Liimatainen K."/>
            <person name="Lipzen A."/>
            <person name="Lukacs Z."/>
            <person name="Mihaltcheva S."/>
            <person name="Morgado L.N."/>
            <person name="Niskanen T."/>
            <person name="Noordeloos M.E."/>
            <person name="Ohm R.A."/>
            <person name="Ortiz-Santana B."/>
            <person name="Ovrebo C."/>
            <person name="Racz N."/>
            <person name="Riley R."/>
            <person name="Savchenko A."/>
            <person name="Shiryaev A."/>
            <person name="Soop K."/>
            <person name="Spirin V."/>
            <person name="Szebenyi C."/>
            <person name="Tomsovsky M."/>
            <person name="Tulloss R.E."/>
            <person name="Uehling J."/>
            <person name="Grigoriev I.V."/>
            <person name="Vagvolgyi C."/>
            <person name="Papp T."/>
            <person name="Martin F.M."/>
            <person name="Miettinen O."/>
            <person name="Hibbett D.S."/>
            <person name="Nagy L.G."/>
        </authorList>
    </citation>
    <scope>NUCLEOTIDE SEQUENCE [LARGE SCALE GENOMIC DNA]</scope>
    <source>
        <strain evidence="1 2">FP101781</strain>
    </source>
</reference>
<sequence length="196" mass="22128">MAGHCNKVRPMYSFSSTPDAEYVHSKVVFISTQVYLYAPLPPNTSRDHIAWRLSFAAPQSDSLEGPNLSQLPVGVVVSDILFVCHGRLSGPSGSNVIEVLDAVYMNRRCDMTERLYPLVLLTRLSELEVPQPFDGKHGFCPRFEGLRGMPDRRRGDEDWELDGRMWVEMKSMRLNEGVSGLFHSIQPPGYVLEIDE</sequence>
<keyword evidence="2" id="KW-1185">Reference proteome</keyword>
<evidence type="ECO:0000313" key="2">
    <source>
        <dbReference type="Proteomes" id="UP000298030"/>
    </source>
</evidence>
<protein>
    <submittedName>
        <fullName evidence="1">Uncharacterized protein</fullName>
    </submittedName>
</protein>
<dbReference type="Proteomes" id="UP000298030">
    <property type="component" value="Unassembled WGS sequence"/>
</dbReference>